<name>A0ABP6H6R2_9MICO</name>
<protein>
    <submittedName>
        <fullName evidence="1">Uncharacterized protein</fullName>
    </submittedName>
</protein>
<dbReference type="Proteomes" id="UP001501326">
    <property type="component" value="Unassembled WGS sequence"/>
</dbReference>
<gene>
    <name evidence="1" type="ORF">GCM10009867_25700</name>
</gene>
<accession>A0ABP6H6R2</accession>
<dbReference type="EMBL" id="BAAARN010000003">
    <property type="protein sequence ID" value="GAA2737660.1"/>
    <property type="molecule type" value="Genomic_DNA"/>
</dbReference>
<reference evidence="2" key="1">
    <citation type="journal article" date="2019" name="Int. J. Syst. Evol. Microbiol.">
        <title>The Global Catalogue of Microorganisms (GCM) 10K type strain sequencing project: providing services to taxonomists for standard genome sequencing and annotation.</title>
        <authorList>
            <consortium name="The Broad Institute Genomics Platform"/>
            <consortium name="The Broad Institute Genome Sequencing Center for Infectious Disease"/>
            <person name="Wu L."/>
            <person name="Ma J."/>
        </authorList>
    </citation>
    <scope>NUCLEOTIDE SEQUENCE [LARGE SCALE GENOMIC DNA]</scope>
    <source>
        <strain evidence="2">JCM 16378</strain>
    </source>
</reference>
<proteinExistence type="predicted"/>
<evidence type="ECO:0000313" key="1">
    <source>
        <dbReference type="EMBL" id="GAA2737660.1"/>
    </source>
</evidence>
<organism evidence="1 2">
    <name type="scientific">Pedococcus aerophilus</name>
    <dbReference type="NCBI Taxonomy" id="436356"/>
    <lineage>
        <taxon>Bacteria</taxon>
        <taxon>Bacillati</taxon>
        <taxon>Actinomycetota</taxon>
        <taxon>Actinomycetes</taxon>
        <taxon>Micrococcales</taxon>
        <taxon>Intrasporangiaceae</taxon>
        <taxon>Pedococcus</taxon>
    </lineage>
</organism>
<sequence length="173" mass="18418">MVSHLVGSAIVHAEVDDSWAVTSLECAKGLVRVDRRQGLTRVVVGDTHDSVAGMHEPPAFSAAAFTSDGEFIVVARRSPPAIAMDPTGSRITPAGGATLDSEYPEPGRRFLLLSCAAFEDLPEFLATGLERSPSELISRDAEDLLLCIFADHERGAGAVIDRLPPRPLGELNT</sequence>
<keyword evidence="2" id="KW-1185">Reference proteome</keyword>
<comment type="caution">
    <text evidence="1">The sequence shown here is derived from an EMBL/GenBank/DDBJ whole genome shotgun (WGS) entry which is preliminary data.</text>
</comment>
<evidence type="ECO:0000313" key="2">
    <source>
        <dbReference type="Proteomes" id="UP001501326"/>
    </source>
</evidence>